<feature type="compositionally biased region" description="Polar residues" evidence="1">
    <location>
        <begin position="91"/>
        <end position="101"/>
    </location>
</feature>
<evidence type="ECO:0000313" key="2">
    <source>
        <dbReference type="Proteomes" id="UP001652583"/>
    </source>
</evidence>
<feature type="region of interest" description="Disordered" evidence="1">
    <location>
        <begin position="1"/>
        <end position="149"/>
    </location>
</feature>
<protein>
    <submittedName>
        <fullName evidence="3">Translation initiation factor IF-2-like isoform X1</fullName>
    </submittedName>
</protein>
<name>A0ABM3P0N1_ACIJB</name>
<keyword evidence="2" id="KW-1185">Reference proteome</keyword>
<evidence type="ECO:0000256" key="1">
    <source>
        <dbReference type="SAM" id="MobiDB-lite"/>
    </source>
</evidence>
<sequence>MNEKSGAGARPGQSSGRRGGGSWGGEARPAVLAAARRRLRPAGACTPRPMSPGAPDPGRGSPWRERAGRTARESSMGALGSIFSPGAGGCSSPSRPLSSTPGPEPRPAPRTAPGRSQESGRVMPKVTQLGGGNAKRQPPQVQPGPAHCV</sequence>
<dbReference type="RefSeq" id="XP_053065232.1">
    <property type="nucleotide sequence ID" value="XM_053209257.1"/>
</dbReference>
<proteinExistence type="predicted"/>
<dbReference type="GeneID" id="106981544"/>
<feature type="compositionally biased region" description="Low complexity" evidence="1">
    <location>
        <begin position="25"/>
        <end position="34"/>
    </location>
</feature>
<accession>A0ABM3P0N1</accession>
<feature type="compositionally biased region" description="Low complexity" evidence="1">
    <location>
        <begin position="1"/>
        <end position="16"/>
    </location>
</feature>
<feature type="compositionally biased region" description="Basic and acidic residues" evidence="1">
    <location>
        <begin position="62"/>
        <end position="72"/>
    </location>
</feature>
<organism evidence="2 3">
    <name type="scientific">Acinonyx jubatus</name>
    <name type="common">Cheetah</name>
    <dbReference type="NCBI Taxonomy" id="32536"/>
    <lineage>
        <taxon>Eukaryota</taxon>
        <taxon>Metazoa</taxon>
        <taxon>Chordata</taxon>
        <taxon>Craniata</taxon>
        <taxon>Vertebrata</taxon>
        <taxon>Euteleostomi</taxon>
        <taxon>Mammalia</taxon>
        <taxon>Eutheria</taxon>
        <taxon>Laurasiatheria</taxon>
        <taxon>Carnivora</taxon>
        <taxon>Feliformia</taxon>
        <taxon>Felidae</taxon>
        <taxon>Felinae</taxon>
        <taxon>Acinonyx</taxon>
    </lineage>
</organism>
<gene>
    <name evidence="3" type="primary">LOC106981544</name>
</gene>
<evidence type="ECO:0000313" key="3">
    <source>
        <dbReference type="RefSeq" id="XP_053065232.1"/>
    </source>
</evidence>
<dbReference type="Proteomes" id="UP001652583">
    <property type="component" value="Chromosome E4"/>
</dbReference>
<reference evidence="3" key="1">
    <citation type="submission" date="2025-08" db="UniProtKB">
        <authorList>
            <consortium name="RefSeq"/>
        </authorList>
    </citation>
    <scope>IDENTIFICATION</scope>
    <source>
        <tissue evidence="3">Blood</tissue>
    </source>
</reference>